<accession>A0A9Q3BNW8</accession>
<evidence type="ECO:0000313" key="1">
    <source>
        <dbReference type="EMBL" id="MBW0468231.1"/>
    </source>
</evidence>
<reference evidence="1" key="1">
    <citation type="submission" date="2021-03" db="EMBL/GenBank/DDBJ databases">
        <title>Draft genome sequence of rust myrtle Austropuccinia psidii MF-1, a brazilian biotype.</title>
        <authorList>
            <person name="Quecine M.C."/>
            <person name="Pachon D.M.R."/>
            <person name="Bonatelli M.L."/>
            <person name="Correr F.H."/>
            <person name="Franceschini L.M."/>
            <person name="Leite T.F."/>
            <person name="Margarido G.R.A."/>
            <person name="Almeida C.A."/>
            <person name="Ferrarezi J.A."/>
            <person name="Labate C.A."/>
        </authorList>
    </citation>
    <scope>NUCLEOTIDE SEQUENCE</scope>
    <source>
        <strain evidence="1">MF-1</strain>
    </source>
</reference>
<dbReference type="AlphaFoldDB" id="A0A9Q3BNW8"/>
<sequence>MAAYLLNQTPVSSLSFQTPISTWVATSPSTGTDHLHPFGCTAVIHLPKERQTSKVSPTGVLCSSELISDPEVVEALLDKRGGTSPEAVIVFPPQPIASLEKPLPKGWMYKQVAETTPKDITSVVSMEHFVSGKRSRQPPNWFSGVVVGMVPCSFGEAMASLKSNALLNASAGEFASPEQHQVVKEVRRGKNQRLLDTTWVFHEKTNA</sequence>
<dbReference type="OrthoDB" id="3243429at2759"/>
<comment type="caution">
    <text evidence="1">The sequence shown here is derived from an EMBL/GenBank/DDBJ whole genome shotgun (WGS) entry which is preliminary data.</text>
</comment>
<proteinExistence type="predicted"/>
<name>A0A9Q3BNW8_9BASI</name>
<dbReference type="EMBL" id="AVOT02001803">
    <property type="protein sequence ID" value="MBW0468231.1"/>
    <property type="molecule type" value="Genomic_DNA"/>
</dbReference>
<evidence type="ECO:0000313" key="2">
    <source>
        <dbReference type="Proteomes" id="UP000765509"/>
    </source>
</evidence>
<organism evidence="1 2">
    <name type="scientific">Austropuccinia psidii MF-1</name>
    <dbReference type="NCBI Taxonomy" id="1389203"/>
    <lineage>
        <taxon>Eukaryota</taxon>
        <taxon>Fungi</taxon>
        <taxon>Dikarya</taxon>
        <taxon>Basidiomycota</taxon>
        <taxon>Pucciniomycotina</taxon>
        <taxon>Pucciniomycetes</taxon>
        <taxon>Pucciniales</taxon>
        <taxon>Sphaerophragmiaceae</taxon>
        <taxon>Austropuccinia</taxon>
    </lineage>
</organism>
<keyword evidence="2" id="KW-1185">Reference proteome</keyword>
<gene>
    <name evidence="1" type="ORF">O181_007946</name>
</gene>
<dbReference type="Proteomes" id="UP000765509">
    <property type="component" value="Unassembled WGS sequence"/>
</dbReference>
<protein>
    <submittedName>
        <fullName evidence="1">Uncharacterized protein</fullName>
    </submittedName>
</protein>